<reference evidence="2 3" key="1">
    <citation type="journal article" date="2018" name="PLoS Genet.">
        <title>Population sequencing reveals clonal diversity and ancestral inbreeding in the grapevine cultivar Chardonnay.</title>
        <authorList>
            <person name="Roach M.J."/>
            <person name="Johnson D.L."/>
            <person name="Bohlmann J."/>
            <person name="van Vuuren H.J."/>
            <person name="Jones S.J."/>
            <person name="Pretorius I.S."/>
            <person name="Schmidt S.A."/>
            <person name="Borneman A.R."/>
        </authorList>
    </citation>
    <scope>NUCLEOTIDE SEQUENCE [LARGE SCALE GENOMIC DNA]</scope>
    <source>
        <strain evidence="3">cv. Chardonnay</strain>
        <tissue evidence="2">Leaf</tissue>
    </source>
</reference>
<comment type="caution">
    <text evidence="2">The sequence shown here is derived from an EMBL/GenBank/DDBJ whole genome shotgun (WGS) entry which is preliminary data.</text>
</comment>
<protein>
    <submittedName>
        <fullName evidence="2">Uncharacterized protein</fullName>
    </submittedName>
</protein>
<name>A0A438CV19_VITVI</name>
<evidence type="ECO:0000313" key="3">
    <source>
        <dbReference type="Proteomes" id="UP000288805"/>
    </source>
</evidence>
<gene>
    <name evidence="2" type="ORF">CK203_112874</name>
</gene>
<evidence type="ECO:0000256" key="1">
    <source>
        <dbReference type="SAM" id="MobiDB-lite"/>
    </source>
</evidence>
<sequence length="97" mass="10607">MPQAASTDPPTTPLFHKLHLFYHRTLSPYLAQIFMACQIQQHLGLAPPQTDIPGPSEPRAPTKETIPIEETITADVPPQAIHETAPEPSCPPENPVP</sequence>
<feature type="compositionally biased region" description="Pro residues" evidence="1">
    <location>
        <begin position="88"/>
        <end position="97"/>
    </location>
</feature>
<dbReference type="Proteomes" id="UP000288805">
    <property type="component" value="Unassembled WGS sequence"/>
</dbReference>
<dbReference type="EMBL" id="QGNW01001969">
    <property type="protein sequence ID" value="RVW27031.1"/>
    <property type="molecule type" value="Genomic_DNA"/>
</dbReference>
<accession>A0A438CV19</accession>
<dbReference type="AlphaFoldDB" id="A0A438CV19"/>
<proteinExistence type="predicted"/>
<feature type="region of interest" description="Disordered" evidence="1">
    <location>
        <begin position="46"/>
        <end position="97"/>
    </location>
</feature>
<organism evidence="2 3">
    <name type="scientific">Vitis vinifera</name>
    <name type="common">Grape</name>
    <dbReference type="NCBI Taxonomy" id="29760"/>
    <lineage>
        <taxon>Eukaryota</taxon>
        <taxon>Viridiplantae</taxon>
        <taxon>Streptophyta</taxon>
        <taxon>Embryophyta</taxon>
        <taxon>Tracheophyta</taxon>
        <taxon>Spermatophyta</taxon>
        <taxon>Magnoliopsida</taxon>
        <taxon>eudicotyledons</taxon>
        <taxon>Gunneridae</taxon>
        <taxon>Pentapetalae</taxon>
        <taxon>rosids</taxon>
        <taxon>Vitales</taxon>
        <taxon>Vitaceae</taxon>
        <taxon>Viteae</taxon>
        <taxon>Vitis</taxon>
    </lineage>
</organism>
<evidence type="ECO:0000313" key="2">
    <source>
        <dbReference type="EMBL" id="RVW27031.1"/>
    </source>
</evidence>
<feature type="compositionally biased region" description="Low complexity" evidence="1">
    <location>
        <begin position="64"/>
        <end position="73"/>
    </location>
</feature>